<proteinExistence type="inferred from homology"/>
<sequence length="588" mass="61841">MLRKVTFSAFVLGCTMGSHFAIAASAPAVEAKHGMVVTSQDLATQVGVNILRQGGNAIDAAVAVGYAEAVVNPCCGNIGGGGFMTIHLANGKDTFINFREMAPAGASANMYLAADGNLIPGASLYGWKASGVPGTVMGMETARKEYGKLSRAQDMAPAIKLAREGYILTRADTDILDTTVARFRQDPAVAKIFLRPDGTPLQPGDRLRQTDLANTLERISREGPSAFYKGAFPAAVAKASAKGGGVINAADFSAYHITEMAPLTCTYRGYTFVSAPPPSSGGVTLCETLNILEGFDLKSMGFGSAAMVHTLAEAMRLSYADRNTYLGDPAFVHNPVDQLLDKKYAATLRSKIQADKATPSDQVKPGIVSGEKPETTHYSIVDSEGNAVSTTYTINGRFGAVVMAPGTGVLMNDEMDDFTTKVGAKNLYGLVQGTANSIAPGKRPLSSMSPTLVTKDGKIFLVLGSPGGSRIITITLETALNIIDFGMEPQEAVNAPRIHQQWMPDVVYYEKGGLSPDTLNILKNMGYKMVEQTPWGAAELIMVGLPGAAGVTSASSSGNDGAVSGKVREGYLYGANDVRRPAGSARGY</sequence>
<keyword evidence="12" id="KW-0732">Signal</keyword>
<evidence type="ECO:0000256" key="9">
    <source>
        <dbReference type="PIRSR" id="PIRSR600101-1"/>
    </source>
</evidence>
<evidence type="ECO:0000256" key="11">
    <source>
        <dbReference type="RuleBase" id="RU368036"/>
    </source>
</evidence>
<feature type="binding site" evidence="10">
    <location>
        <position position="99"/>
    </location>
    <ligand>
        <name>L-glutamate</name>
        <dbReference type="ChEBI" id="CHEBI:29985"/>
    </ligand>
</feature>
<evidence type="ECO:0000256" key="8">
    <source>
        <dbReference type="ARBA" id="ARBA00047417"/>
    </source>
</evidence>
<evidence type="ECO:0000256" key="4">
    <source>
        <dbReference type="ARBA" id="ARBA00022679"/>
    </source>
</evidence>
<keyword evidence="7 11" id="KW-0012">Acyltransferase</keyword>
<dbReference type="EC" id="3.4.19.13" evidence="11"/>
<feature type="signal peptide" evidence="12">
    <location>
        <begin position="1"/>
        <end position="23"/>
    </location>
</feature>
<dbReference type="InterPro" id="IPR043137">
    <property type="entry name" value="GGT_ssub_C"/>
</dbReference>
<dbReference type="Proteomes" id="UP000248758">
    <property type="component" value="Chromosome 1"/>
</dbReference>
<evidence type="ECO:0000256" key="6">
    <source>
        <dbReference type="ARBA" id="ARBA00023145"/>
    </source>
</evidence>
<evidence type="ECO:0000256" key="2">
    <source>
        <dbReference type="ARBA" id="ARBA00001089"/>
    </source>
</evidence>
<organism evidence="13 14">
    <name type="scientific">Tatumella ptyseos</name>
    <dbReference type="NCBI Taxonomy" id="82987"/>
    <lineage>
        <taxon>Bacteria</taxon>
        <taxon>Pseudomonadati</taxon>
        <taxon>Pseudomonadota</taxon>
        <taxon>Gammaproteobacteria</taxon>
        <taxon>Enterobacterales</taxon>
        <taxon>Erwiniaceae</taxon>
        <taxon>Tatumella</taxon>
    </lineage>
</organism>
<comment type="catalytic activity">
    <reaction evidence="1 11">
        <text>an S-substituted glutathione + H2O = an S-substituted L-cysteinylglycine + L-glutamate</text>
        <dbReference type="Rhea" id="RHEA:59468"/>
        <dbReference type="ChEBI" id="CHEBI:15377"/>
        <dbReference type="ChEBI" id="CHEBI:29985"/>
        <dbReference type="ChEBI" id="CHEBI:90779"/>
        <dbReference type="ChEBI" id="CHEBI:143103"/>
        <dbReference type="EC" id="3.4.19.13"/>
    </reaction>
</comment>
<dbReference type="PRINTS" id="PR01210">
    <property type="entry name" value="GGTRANSPTASE"/>
</dbReference>
<reference evidence="13 14" key="1">
    <citation type="submission" date="2018-06" db="EMBL/GenBank/DDBJ databases">
        <authorList>
            <consortium name="Pathogen Informatics"/>
            <person name="Doyle S."/>
        </authorList>
    </citation>
    <scope>NUCLEOTIDE SEQUENCE [LARGE SCALE GENOMIC DNA]</scope>
    <source>
        <strain evidence="13 14">NCTC11468</strain>
    </source>
</reference>
<dbReference type="Pfam" id="PF01019">
    <property type="entry name" value="G_glu_transpept"/>
    <property type="match status" value="1"/>
</dbReference>
<dbReference type="EC" id="2.3.2.2" evidence="11"/>
<evidence type="ECO:0000256" key="12">
    <source>
        <dbReference type="SAM" id="SignalP"/>
    </source>
</evidence>
<dbReference type="InterPro" id="IPR055262">
    <property type="entry name" value="GGT_CS"/>
</dbReference>
<dbReference type="SUPFAM" id="SSF56235">
    <property type="entry name" value="N-terminal nucleophile aminohydrolases (Ntn hydrolases)"/>
    <property type="match status" value="1"/>
</dbReference>
<dbReference type="GO" id="GO:0103068">
    <property type="term" value="F:leukotriene C4 gamma-glutamyl transferase activity"/>
    <property type="evidence" value="ECO:0007669"/>
    <property type="project" value="UniProtKB-EC"/>
</dbReference>
<evidence type="ECO:0000256" key="10">
    <source>
        <dbReference type="PIRSR" id="PIRSR600101-2"/>
    </source>
</evidence>
<evidence type="ECO:0000256" key="1">
    <source>
        <dbReference type="ARBA" id="ARBA00001049"/>
    </source>
</evidence>
<comment type="PTM">
    <text evidence="11">Cleaved by autocatalysis into a large and a small subunit.</text>
</comment>
<evidence type="ECO:0000256" key="5">
    <source>
        <dbReference type="ARBA" id="ARBA00022801"/>
    </source>
</evidence>
<dbReference type="InterPro" id="IPR000101">
    <property type="entry name" value="GGT_peptidase"/>
</dbReference>
<comment type="pathway">
    <text evidence="11">Sulfur metabolism; glutathione metabolism.</text>
</comment>
<accession>A0A2X5P0P4</accession>
<comment type="catalytic activity">
    <reaction evidence="8 11">
        <text>an N-terminal (5-L-glutamyl)-[peptide] + an alpha-amino acid = 5-L-glutamyl amino acid + an N-terminal L-alpha-aminoacyl-[peptide]</text>
        <dbReference type="Rhea" id="RHEA:23904"/>
        <dbReference type="Rhea" id="RHEA-COMP:9780"/>
        <dbReference type="Rhea" id="RHEA-COMP:9795"/>
        <dbReference type="ChEBI" id="CHEBI:77644"/>
        <dbReference type="ChEBI" id="CHEBI:78597"/>
        <dbReference type="ChEBI" id="CHEBI:78599"/>
        <dbReference type="ChEBI" id="CHEBI:78608"/>
        <dbReference type="EC" id="2.3.2.2"/>
    </reaction>
</comment>
<comment type="similarity">
    <text evidence="3 11">Belongs to the gamma-glutamyltransferase family.</text>
</comment>
<dbReference type="Gene3D" id="1.10.246.130">
    <property type="match status" value="1"/>
</dbReference>
<keyword evidence="5 11" id="KW-0378">Hydrolase</keyword>
<feature type="binding site" evidence="10">
    <location>
        <position position="468"/>
    </location>
    <ligand>
        <name>L-glutamate</name>
        <dbReference type="ChEBI" id="CHEBI:29985"/>
    </ligand>
</feature>
<dbReference type="Gene3D" id="3.60.20.40">
    <property type="match status" value="1"/>
</dbReference>
<gene>
    <name evidence="13" type="primary">ggt</name>
    <name evidence="13" type="ORF">NCTC11468_00230</name>
</gene>
<evidence type="ECO:0000313" key="13">
    <source>
        <dbReference type="EMBL" id="SQK71893.1"/>
    </source>
</evidence>
<name>A0A2X5P0P4_9GAMM</name>
<dbReference type="InterPro" id="IPR043138">
    <property type="entry name" value="GGT_lsub"/>
</dbReference>
<dbReference type="PROSITE" id="PS00462">
    <property type="entry name" value="G_GLU_TRANSPEPTIDASE"/>
    <property type="match status" value="1"/>
</dbReference>
<dbReference type="PANTHER" id="PTHR43199">
    <property type="entry name" value="GLUTATHIONE HYDROLASE"/>
    <property type="match status" value="1"/>
</dbReference>
<keyword evidence="11" id="KW-0317">Glutathione biosynthesis</keyword>
<dbReference type="KEGG" id="tpty:NCTC11468_00230"/>
<dbReference type="InterPro" id="IPR051792">
    <property type="entry name" value="GGT_bact"/>
</dbReference>
<evidence type="ECO:0000313" key="14">
    <source>
        <dbReference type="Proteomes" id="UP000248758"/>
    </source>
</evidence>
<dbReference type="NCBIfam" id="TIGR00066">
    <property type="entry name" value="g_glut_trans"/>
    <property type="match status" value="1"/>
</dbReference>
<keyword evidence="4 11" id="KW-0808">Transferase</keyword>
<dbReference type="GO" id="GO:0006751">
    <property type="term" value="P:glutathione catabolic process"/>
    <property type="evidence" value="ECO:0007669"/>
    <property type="project" value="UniProtKB-UniRule"/>
</dbReference>
<feature type="binding site" evidence="10">
    <location>
        <begin position="393"/>
        <end position="395"/>
    </location>
    <ligand>
        <name>L-glutamate</name>
        <dbReference type="ChEBI" id="CHEBI:29985"/>
    </ligand>
</feature>
<evidence type="ECO:0000256" key="7">
    <source>
        <dbReference type="ARBA" id="ARBA00023315"/>
    </source>
</evidence>
<feature type="binding site" evidence="10">
    <location>
        <begin position="446"/>
        <end position="447"/>
    </location>
    <ligand>
        <name>L-glutamate</name>
        <dbReference type="ChEBI" id="CHEBI:29985"/>
    </ligand>
</feature>
<feature type="binding site" evidence="10">
    <location>
        <position position="417"/>
    </location>
    <ligand>
        <name>L-glutamate</name>
        <dbReference type="ChEBI" id="CHEBI:29985"/>
    </ligand>
</feature>
<dbReference type="InterPro" id="IPR029055">
    <property type="entry name" value="Ntn_hydrolases_N"/>
</dbReference>
<dbReference type="AlphaFoldDB" id="A0A2X5P0P4"/>
<dbReference type="GO" id="GO:0006750">
    <property type="term" value="P:glutathione biosynthetic process"/>
    <property type="evidence" value="ECO:0007669"/>
    <property type="project" value="UniProtKB-KW"/>
</dbReference>
<keyword evidence="6 11" id="KW-0865">Zymogen</keyword>
<feature type="active site" description="Nucleophile" evidence="9">
    <location>
        <position position="375"/>
    </location>
</feature>
<dbReference type="GO" id="GO:0036374">
    <property type="term" value="F:glutathione hydrolase activity"/>
    <property type="evidence" value="ECO:0007669"/>
    <property type="project" value="UniProtKB-UniRule"/>
</dbReference>
<evidence type="ECO:0000256" key="3">
    <source>
        <dbReference type="ARBA" id="ARBA00009381"/>
    </source>
</evidence>
<feature type="chain" id="PRO_5015840624" description="Glutathione hydrolase proenzyme" evidence="12">
    <location>
        <begin position="24"/>
        <end position="588"/>
    </location>
</feature>
<dbReference type="PANTHER" id="PTHR43199:SF1">
    <property type="entry name" value="GLUTATHIONE HYDROLASE PROENZYME"/>
    <property type="match status" value="1"/>
</dbReference>
<protein>
    <recommendedName>
        <fullName evidence="11">Glutathione hydrolase proenzyme</fullName>
        <ecNumber evidence="11">2.3.2.2</ecNumber>
        <ecNumber evidence="11">3.4.19.13</ecNumber>
    </recommendedName>
    <component>
        <recommendedName>
            <fullName evidence="11">Glutathione hydrolase large chain</fullName>
        </recommendedName>
    </component>
    <component>
        <recommendedName>
            <fullName evidence="11">Glutathione hydrolase small chain</fullName>
        </recommendedName>
    </component>
</protein>
<comment type="catalytic activity">
    <reaction evidence="2 11">
        <text>glutathione + H2O = L-cysteinylglycine + L-glutamate</text>
        <dbReference type="Rhea" id="RHEA:28807"/>
        <dbReference type="ChEBI" id="CHEBI:15377"/>
        <dbReference type="ChEBI" id="CHEBI:29985"/>
        <dbReference type="ChEBI" id="CHEBI:57925"/>
        <dbReference type="ChEBI" id="CHEBI:61694"/>
        <dbReference type="EC" id="3.4.19.13"/>
    </reaction>
</comment>
<comment type="subunit">
    <text evidence="11">This enzyme consists of two polypeptide chains, which are synthesized in precursor form from a single polypeptide.</text>
</comment>
<dbReference type="EMBL" id="LS483499">
    <property type="protein sequence ID" value="SQK71893.1"/>
    <property type="molecule type" value="Genomic_DNA"/>
</dbReference>
<dbReference type="UniPathway" id="UPA00204"/>